<evidence type="ECO:0000256" key="1">
    <source>
        <dbReference type="ARBA" id="ARBA00006139"/>
    </source>
</evidence>
<evidence type="ECO:0000313" key="12">
    <source>
        <dbReference type="Proteomes" id="UP000178393"/>
    </source>
</evidence>
<evidence type="ECO:0000256" key="2">
    <source>
        <dbReference type="ARBA" id="ARBA00022475"/>
    </source>
</evidence>
<comment type="catalytic activity">
    <reaction evidence="9">
        <text>Release of signal peptides from bacterial membrane prolipoproteins. Hydrolyzes -Xaa-Yaa-Zaa-|-(S,diacylglyceryl)Cys-, in which Xaa is hydrophobic (preferably Leu), and Yaa (Ala or Ser) and Zaa (Gly or Ala) have small, neutral side chains.</text>
        <dbReference type="EC" id="3.4.23.36"/>
    </reaction>
</comment>
<keyword evidence="2 9" id="KW-1003">Cell membrane</keyword>
<feature type="transmembrane region" description="Helical" evidence="9">
    <location>
        <begin position="79"/>
        <end position="97"/>
    </location>
</feature>
<dbReference type="GO" id="GO:0004190">
    <property type="term" value="F:aspartic-type endopeptidase activity"/>
    <property type="evidence" value="ECO:0007669"/>
    <property type="project" value="UniProtKB-UniRule"/>
</dbReference>
<keyword evidence="7 9" id="KW-1133">Transmembrane helix</keyword>
<evidence type="ECO:0000256" key="3">
    <source>
        <dbReference type="ARBA" id="ARBA00022670"/>
    </source>
</evidence>
<dbReference type="PANTHER" id="PTHR33695">
    <property type="entry name" value="LIPOPROTEIN SIGNAL PEPTIDASE"/>
    <property type="match status" value="1"/>
</dbReference>
<dbReference type="AlphaFoldDB" id="A0A1F5H3F4"/>
<keyword evidence="3 9" id="KW-0645">Protease</keyword>
<sequence>MKRNSNQKLVPDKALISASIISIIIASDQLVKSFVIKSSIPWLCNLGFAFGILPTFLNGLIAFLVLAALVYLFLKQKEFIFYAPFALILGGGIANLTDRIFRGCVVDFIRIPLWPTTFNLADVAITVGVFFIIFSMFRDFAKKE</sequence>
<organism evidence="11 12">
    <name type="scientific">Candidatus Curtissbacteria bacterium RIFCSPHIGHO2_12_41_11</name>
    <dbReference type="NCBI Taxonomy" id="1797718"/>
    <lineage>
        <taxon>Bacteria</taxon>
        <taxon>Candidatus Curtissiibacteriota</taxon>
    </lineage>
</organism>
<protein>
    <recommendedName>
        <fullName evidence="9">Lipoprotein signal peptidase</fullName>
        <ecNumber evidence="9">3.4.23.36</ecNumber>
    </recommendedName>
    <alternativeName>
        <fullName evidence="9">Prolipoprotein signal peptidase</fullName>
    </alternativeName>
    <alternativeName>
        <fullName evidence="9">Signal peptidase II</fullName>
        <shortName evidence="9">SPase II</shortName>
    </alternativeName>
</protein>
<evidence type="ECO:0000256" key="8">
    <source>
        <dbReference type="ARBA" id="ARBA00023136"/>
    </source>
</evidence>
<comment type="caution">
    <text evidence="9">Lacks conserved residue(s) required for the propagation of feature annotation.</text>
</comment>
<comment type="similarity">
    <text evidence="1 9 10">Belongs to the peptidase A8 family.</text>
</comment>
<dbReference type="EMBL" id="MFBH01000044">
    <property type="protein sequence ID" value="OGD98631.1"/>
    <property type="molecule type" value="Genomic_DNA"/>
</dbReference>
<dbReference type="PRINTS" id="PR00781">
    <property type="entry name" value="LIPOSIGPTASE"/>
</dbReference>
<name>A0A1F5H3F4_9BACT</name>
<evidence type="ECO:0000256" key="5">
    <source>
        <dbReference type="ARBA" id="ARBA00022750"/>
    </source>
</evidence>
<feature type="transmembrane region" description="Helical" evidence="9">
    <location>
        <begin position="117"/>
        <end position="137"/>
    </location>
</feature>
<comment type="subcellular location">
    <subcellularLocation>
        <location evidence="9">Cell membrane</location>
        <topology evidence="9">Multi-pass membrane protein</topology>
    </subcellularLocation>
</comment>
<proteinExistence type="inferred from homology"/>
<feature type="active site" evidence="9">
    <location>
        <position position="122"/>
    </location>
</feature>
<dbReference type="GO" id="GO:0005886">
    <property type="term" value="C:plasma membrane"/>
    <property type="evidence" value="ECO:0007669"/>
    <property type="project" value="UniProtKB-SubCell"/>
</dbReference>
<keyword evidence="6 9" id="KW-0378">Hydrolase</keyword>
<evidence type="ECO:0000313" key="11">
    <source>
        <dbReference type="EMBL" id="OGD98631.1"/>
    </source>
</evidence>
<comment type="pathway">
    <text evidence="9">Protein modification; lipoprotein biosynthesis (signal peptide cleavage).</text>
</comment>
<reference evidence="11 12" key="1">
    <citation type="journal article" date="2016" name="Nat. Commun.">
        <title>Thousands of microbial genomes shed light on interconnected biogeochemical processes in an aquifer system.</title>
        <authorList>
            <person name="Anantharaman K."/>
            <person name="Brown C.T."/>
            <person name="Hug L.A."/>
            <person name="Sharon I."/>
            <person name="Castelle C.J."/>
            <person name="Probst A.J."/>
            <person name="Thomas B.C."/>
            <person name="Singh A."/>
            <person name="Wilkins M.J."/>
            <person name="Karaoz U."/>
            <person name="Brodie E.L."/>
            <person name="Williams K.H."/>
            <person name="Hubbard S.S."/>
            <person name="Banfield J.F."/>
        </authorList>
    </citation>
    <scope>NUCLEOTIDE SEQUENCE [LARGE SCALE GENOMIC DNA]</scope>
</reference>
<feature type="active site" evidence="9">
    <location>
        <position position="107"/>
    </location>
</feature>
<dbReference type="UniPathway" id="UPA00665"/>
<evidence type="ECO:0000256" key="7">
    <source>
        <dbReference type="ARBA" id="ARBA00022989"/>
    </source>
</evidence>
<dbReference type="HAMAP" id="MF_00161">
    <property type="entry name" value="LspA"/>
    <property type="match status" value="1"/>
</dbReference>
<dbReference type="EC" id="3.4.23.36" evidence="9"/>
<keyword evidence="4 9" id="KW-0812">Transmembrane</keyword>
<keyword evidence="8 9" id="KW-0472">Membrane</keyword>
<comment type="function">
    <text evidence="9">This protein specifically catalyzes the removal of signal peptides from prolipoproteins.</text>
</comment>
<dbReference type="PROSITE" id="PS00855">
    <property type="entry name" value="SPASE_II"/>
    <property type="match status" value="1"/>
</dbReference>
<gene>
    <name evidence="9" type="primary">lspA</name>
    <name evidence="11" type="ORF">A2W45_02160</name>
</gene>
<dbReference type="GO" id="GO:0006508">
    <property type="term" value="P:proteolysis"/>
    <property type="evidence" value="ECO:0007669"/>
    <property type="project" value="UniProtKB-KW"/>
</dbReference>
<dbReference type="Pfam" id="PF01252">
    <property type="entry name" value="Peptidase_A8"/>
    <property type="match status" value="1"/>
</dbReference>
<evidence type="ECO:0000256" key="4">
    <source>
        <dbReference type="ARBA" id="ARBA00022692"/>
    </source>
</evidence>
<evidence type="ECO:0000256" key="9">
    <source>
        <dbReference type="HAMAP-Rule" id="MF_00161"/>
    </source>
</evidence>
<dbReference type="Proteomes" id="UP000178393">
    <property type="component" value="Unassembled WGS sequence"/>
</dbReference>
<evidence type="ECO:0000256" key="10">
    <source>
        <dbReference type="RuleBase" id="RU004181"/>
    </source>
</evidence>
<feature type="transmembrane region" description="Helical" evidence="9">
    <location>
        <begin position="49"/>
        <end position="72"/>
    </location>
</feature>
<keyword evidence="5 9" id="KW-0064">Aspartyl protease</keyword>
<evidence type="ECO:0000256" key="6">
    <source>
        <dbReference type="ARBA" id="ARBA00022801"/>
    </source>
</evidence>
<dbReference type="InterPro" id="IPR001872">
    <property type="entry name" value="Peptidase_A8"/>
</dbReference>
<accession>A0A1F5H3F4</accession>
<dbReference type="PANTHER" id="PTHR33695:SF1">
    <property type="entry name" value="LIPOPROTEIN SIGNAL PEPTIDASE"/>
    <property type="match status" value="1"/>
</dbReference>
<comment type="caution">
    <text evidence="11">The sequence shown here is derived from an EMBL/GenBank/DDBJ whole genome shotgun (WGS) entry which is preliminary data.</text>
</comment>